<dbReference type="PANTHER" id="PTHR47683">
    <property type="entry name" value="PSEUDOURIDINE SYNTHASE FAMILY PROTEIN-RELATED"/>
    <property type="match status" value="1"/>
</dbReference>
<dbReference type="InterPro" id="IPR050343">
    <property type="entry name" value="RsuA_PseudoU_synthase"/>
</dbReference>
<evidence type="ECO:0000256" key="7">
    <source>
        <dbReference type="SAM" id="MobiDB-lite"/>
    </source>
</evidence>
<dbReference type="NCBIfam" id="TIGR00093">
    <property type="entry name" value="pseudouridine synthase"/>
    <property type="match status" value="1"/>
</dbReference>
<feature type="compositionally biased region" description="Low complexity" evidence="7">
    <location>
        <begin position="353"/>
        <end position="382"/>
    </location>
</feature>
<dbReference type="InterPro" id="IPR020094">
    <property type="entry name" value="TruA/RsuA/RluB/E/F_N"/>
</dbReference>
<dbReference type="InterPro" id="IPR006145">
    <property type="entry name" value="PsdUridine_synth_RsuA/RluA"/>
</dbReference>
<dbReference type="InterPro" id="IPR036986">
    <property type="entry name" value="S4_RNA-bd_sf"/>
</dbReference>
<name>S9R5P2_9RHOB</name>
<dbReference type="PROSITE" id="PS01149">
    <property type="entry name" value="PSI_RSU"/>
    <property type="match status" value="1"/>
</dbReference>
<keyword evidence="10" id="KW-1185">Reference proteome</keyword>
<dbReference type="PROSITE" id="PS50889">
    <property type="entry name" value="S4"/>
    <property type="match status" value="1"/>
</dbReference>
<dbReference type="EMBL" id="AOLV01000008">
    <property type="protein sequence ID" value="EPX87308.1"/>
    <property type="molecule type" value="Genomic_DNA"/>
</dbReference>
<accession>S9R5P2</accession>
<dbReference type="GO" id="GO:0120159">
    <property type="term" value="F:rRNA pseudouridine synthase activity"/>
    <property type="evidence" value="ECO:0007669"/>
    <property type="project" value="UniProtKB-ARBA"/>
</dbReference>
<feature type="region of interest" description="Disordered" evidence="7">
    <location>
        <begin position="1"/>
        <end position="21"/>
    </location>
</feature>
<dbReference type="InterPro" id="IPR020103">
    <property type="entry name" value="PsdUridine_synth_cat_dom_sf"/>
</dbReference>
<dbReference type="Gene3D" id="3.10.290.10">
    <property type="entry name" value="RNA-binding S4 domain"/>
    <property type="match status" value="1"/>
</dbReference>
<evidence type="ECO:0000256" key="6">
    <source>
        <dbReference type="RuleBase" id="RU003887"/>
    </source>
</evidence>
<evidence type="ECO:0000256" key="4">
    <source>
        <dbReference type="ARBA" id="ARBA00023235"/>
    </source>
</evidence>
<comment type="similarity">
    <text evidence="2 6">Belongs to the pseudouridine synthase RsuA family.</text>
</comment>
<evidence type="ECO:0000259" key="8">
    <source>
        <dbReference type="SMART" id="SM00363"/>
    </source>
</evidence>
<feature type="compositionally biased region" description="Low complexity" evidence="7">
    <location>
        <begin position="303"/>
        <end position="314"/>
    </location>
</feature>
<dbReference type="EC" id="5.4.99.-" evidence="6"/>
<dbReference type="OrthoDB" id="9807213at2"/>
<dbReference type="GO" id="GO:0003723">
    <property type="term" value="F:RNA binding"/>
    <property type="evidence" value="ECO:0007669"/>
    <property type="project" value="UniProtKB-KW"/>
</dbReference>
<dbReference type="InterPro" id="IPR000748">
    <property type="entry name" value="PsdUridine_synth_RsuA/RluB/E/F"/>
</dbReference>
<dbReference type="GO" id="GO:0000455">
    <property type="term" value="P:enzyme-directed rRNA pseudouridine synthesis"/>
    <property type="evidence" value="ECO:0007669"/>
    <property type="project" value="UniProtKB-ARBA"/>
</dbReference>
<dbReference type="Proteomes" id="UP000015346">
    <property type="component" value="Unassembled WGS sequence"/>
</dbReference>
<dbReference type="Gene3D" id="3.30.70.1560">
    <property type="entry name" value="Alpha-L RNA-binding motif"/>
    <property type="match status" value="1"/>
</dbReference>
<dbReference type="InterPro" id="IPR042092">
    <property type="entry name" value="PsdUridine_s_RsuA/RluB/E/F_cat"/>
</dbReference>
<evidence type="ECO:0000313" key="9">
    <source>
        <dbReference type="EMBL" id="EPX87308.1"/>
    </source>
</evidence>
<keyword evidence="3 5" id="KW-0694">RNA-binding</keyword>
<dbReference type="Pfam" id="PF01479">
    <property type="entry name" value="S4"/>
    <property type="match status" value="1"/>
</dbReference>
<dbReference type="CDD" id="cd00165">
    <property type="entry name" value="S4"/>
    <property type="match status" value="1"/>
</dbReference>
<dbReference type="Gene3D" id="3.30.70.580">
    <property type="entry name" value="Pseudouridine synthase I, catalytic domain, N-terminal subdomain"/>
    <property type="match status" value="1"/>
</dbReference>
<comment type="caution">
    <text evidence="9">The sequence shown here is derived from an EMBL/GenBank/DDBJ whole genome shotgun (WGS) entry which is preliminary data.</text>
</comment>
<dbReference type="SUPFAM" id="SSF55120">
    <property type="entry name" value="Pseudouridine synthase"/>
    <property type="match status" value="1"/>
</dbReference>
<dbReference type="HOGENOM" id="CLU_024979_1_0_5"/>
<feature type="compositionally biased region" description="Pro residues" evidence="7">
    <location>
        <begin position="421"/>
        <end position="430"/>
    </location>
</feature>
<dbReference type="SUPFAM" id="SSF55174">
    <property type="entry name" value="Alpha-L RNA-binding motif"/>
    <property type="match status" value="1"/>
</dbReference>
<keyword evidence="4 6" id="KW-0413">Isomerase</keyword>
<feature type="compositionally biased region" description="Basic and acidic residues" evidence="7">
    <location>
        <begin position="340"/>
        <end position="352"/>
    </location>
</feature>
<organism evidence="9 10">
    <name type="scientific">Rubellimicrobium thermophilum DSM 16684</name>
    <dbReference type="NCBI Taxonomy" id="1123069"/>
    <lineage>
        <taxon>Bacteria</taxon>
        <taxon>Pseudomonadati</taxon>
        <taxon>Pseudomonadota</taxon>
        <taxon>Alphaproteobacteria</taxon>
        <taxon>Rhodobacterales</taxon>
        <taxon>Roseobacteraceae</taxon>
        <taxon>Rubellimicrobium</taxon>
    </lineage>
</organism>
<evidence type="ECO:0000256" key="3">
    <source>
        <dbReference type="ARBA" id="ARBA00022884"/>
    </source>
</evidence>
<dbReference type="Pfam" id="PF00849">
    <property type="entry name" value="PseudoU_synth_2"/>
    <property type="match status" value="1"/>
</dbReference>
<dbReference type="SMART" id="SM00363">
    <property type="entry name" value="S4"/>
    <property type="match status" value="1"/>
</dbReference>
<dbReference type="PATRIC" id="fig|1123069.3.peg.677"/>
<evidence type="ECO:0000256" key="2">
    <source>
        <dbReference type="ARBA" id="ARBA00008348"/>
    </source>
</evidence>
<evidence type="ECO:0000256" key="5">
    <source>
        <dbReference type="PROSITE-ProRule" id="PRU00182"/>
    </source>
</evidence>
<dbReference type="AlphaFoldDB" id="S9R5P2"/>
<evidence type="ECO:0000256" key="1">
    <source>
        <dbReference type="ARBA" id="ARBA00000073"/>
    </source>
</evidence>
<dbReference type="STRING" id="1123069.ruthe_00707"/>
<dbReference type="PANTHER" id="PTHR47683:SF3">
    <property type="entry name" value="RIBOSOMAL LARGE SUBUNIT PSEUDOURIDINE SYNTHASE B"/>
    <property type="match status" value="1"/>
</dbReference>
<feature type="domain" description="RNA-binding S4" evidence="8">
    <location>
        <begin position="22"/>
        <end position="81"/>
    </location>
</feature>
<comment type="catalytic activity">
    <reaction evidence="1">
        <text>a uridine in RNA = a pseudouridine in RNA</text>
        <dbReference type="Rhea" id="RHEA:48348"/>
        <dbReference type="Rhea" id="RHEA-COMP:12068"/>
        <dbReference type="Rhea" id="RHEA-COMP:12069"/>
        <dbReference type="ChEBI" id="CHEBI:65314"/>
        <dbReference type="ChEBI" id="CHEBI:65315"/>
    </reaction>
</comment>
<proteinExistence type="inferred from homology"/>
<dbReference type="RefSeq" id="WP_021096812.1">
    <property type="nucleotide sequence ID" value="NZ_KE557320.1"/>
</dbReference>
<dbReference type="InterPro" id="IPR002942">
    <property type="entry name" value="S4_RNA-bd"/>
</dbReference>
<sequence length="508" mass="53720">MSTDDDSPAEPARPLPAPEEGERIAKALARAGVASRRDAERMVIAGRVSVNGTIVTSPAINVRPEDRLAVDGVDVPPPEAVRLWLYHKPAGLVTTEKDEEGRPTVFDSLPEDMPRVMSIGRLDLTSEGLLLLTNDGEVKRKLELPATGWTRRYRVRVHGTLSEADLDRLRAGITVDGIEYQPMEITFDRQTGANSWFTVALREGKNREIRRVMEHLGVTVNRLIRISYGPFQLGDLPVGEVEEVKPRVVREQLGLAVPRPEPSRRRKGGTATGPAAEPAGGDTGEDSGTAGTTEAVRRPARPPSAARRPGCGPRSRPRPAPRLPPLRASRAADRRRRAPPGRDRGPGAKEDGPGPLRRLPGPAAPAANRASASPAGPGAGQPMPGPDRARAMRNRTATPRQLRGAGQSGRAGHPPARAQHPRPPAPPPQGPALADPADRNARAAAGPAAHPADRGHPAGGPAAGGPRAPARAERSRNSALPGTLMPSERGSFALAAPAALGENEAWCG</sequence>
<dbReference type="InterPro" id="IPR018496">
    <property type="entry name" value="PsdUridine_synth_RsuA/RluB_CS"/>
</dbReference>
<reference evidence="9 10" key="1">
    <citation type="journal article" date="2013" name="Stand. Genomic Sci.">
        <title>Genome sequence of the reddish-pigmented Rubellimicrobium thermophilum type strain (DSM 16684(T)), a member of the Roseobacter clade.</title>
        <authorList>
            <person name="Fiebig A."/>
            <person name="Riedel T."/>
            <person name="Gronow S."/>
            <person name="Petersen J."/>
            <person name="Klenk H.P."/>
            <person name="Goker M."/>
        </authorList>
    </citation>
    <scope>NUCLEOTIDE SEQUENCE [LARGE SCALE GENOMIC DNA]</scope>
    <source>
        <strain evidence="9 10">DSM 16684</strain>
    </source>
</reference>
<protein>
    <recommendedName>
        <fullName evidence="6">Pseudouridine synthase</fullName>
        <ecNumber evidence="6">5.4.99.-</ecNumber>
    </recommendedName>
</protein>
<feature type="region of interest" description="Disordered" evidence="7">
    <location>
        <begin position="253"/>
        <end position="487"/>
    </location>
</feature>
<evidence type="ECO:0000313" key="10">
    <source>
        <dbReference type="Proteomes" id="UP000015346"/>
    </source>
</evidence>
<gene>
    <name evidence="9" type="ORF">ruthe_00707</name>
</gene>